<reference evidence="3" key="1">
    <citation type="submission" date="2013-03" db="EMBL/GenBank/DDBJ databases">
        <title>The Genome Sequence of Anopheles dirus WRAIR2.</title>
        <authorList>
            <consortium name="The Broad Institute Genomics Platform"/>
            <person name="Neafsey D.E."/>
            <person name="Walton C."/>
            <person name="Walker B."/>
            <person name="Young S.K."/>
            <person name="Zeng Q."/>
            <person name="Gargeya S."/>
            <person name="Fitzgerald M."/>
            <person name="Haas B."/>
            <person name="Abouelleil A."/>
            <person name="Allen A.W."/>
            <person name="Alvarado L."/>
            <person name="Arachchi H.M."/>
            <person name="Berlin A.M."/>
            <person name="Chapman S.B."/>
            <person name="Gainer-Dewar J."/>
            <person name="Goldberg J."/>
            <person name="Griggs A."/>
            <person name="Gujja S."/>
            <person name="Hansen M."/>
            <person name="Howarth C."/>
            <person name="Imamovic A."/>
            <person name="Ireland A."/>
            <person name="Larimer J."/>
            <person name="McCowan C."/>
            <person name="Murphy C."/>
            <person name="Pearson M."/>
            <person name="Poon T.W."/>
            <person name="Priest M."/>
            <person name="Roberts A."/>
            <person name="Saif S."/>
            <person name="Shea T."/>
            <person name="Sisk P."/>
            <person name="Sykes S."/>
            <person name="Wortman J."/>
            <person name="Nusbaum C."/>
            <person name="Birren B."/>
        </authorList>
    </citation>
    <scope>NUCLEOTIDE SEQUENCE [LARGE SCALE GENOMIC DNA]</scope>
    <source>
        <strain evidence="3">WRAIR2</strain>
    </source>
</reference>
<organism evidence="2 3">
    <name type="scientific">Anopheles dirus</name>
    <dbReference type="NCBI Taxonomy" id="7168"/>
    <lineage>
        <taxon>Eukaryota</taxon>
        <taxon>Metazoa</taxon>
        <taxon>Ecdysozoa</taxon>
        <taxon>Arthropoda</taxon>
        <taxon>Hexapoda</taxon>
        <taxon>Insecta</taxon>
        <taxon>Pterygota</taxon>
        <taxon>Neoptera</taxon>
        <taxon>Endopterygota</taxon>
        <taxon>Diptera</taxon>
        <taxon>Nematocera</taxon>
        <taxon>Culicoidea</taxon>
        <taxon>Culicidae</taxon>
        <taxon>Anophelinae</taxon>
        <taxon>Anopheles</taxon>
    </lineage>
</organism>
<evidence type="ECO:0000313" key="3">
    <source>
        <dbReference type="Proteomes" id="UP000075884"/>
    </source>
</evidence>
<dbReference type="AlphaFoldDB" id="A0A182NY53"/>
<evidence type="ECO:0000256" key="1">
    <source>
        <dbReference type="SAM" id="MobiDB-lite"/>
    </source>
</evidence>
<dbReference type="EnsemblMetazoa" id="ADIR014759-RA">
    <property type="protein sequence ID" value="ADIR014759-PA"/>
    <property type="gene ID" value="ADIR014759"/>
</dbReference>
<proteinExistence type="predicted"/>
<evidence type="ECO:0000313" key="2">
    <source>
        <dbReference type="EnsemblMetazoa" id="ADIR014759-PA"/>
    </source>
</evidence>
<feature type="region of interest" description="Disordered" evidence="1">
    <location>
        <begin position="30"/>
        <end position="64"/>
    </location>
</feature>
<protein>
    <submittedName>
        <fullName evidence="2">Uncharacterized protein</fullName>
    </submittedName>
</protein>
<feature type="compositionally biased region" description="Pro residues" evidence="1">
    <location>
        <begin position="54"/>
        <end position="64"/>
    </location>
</feature>
<sequence>MRSFSQVVHAIAIIICYAIAPRPSPTTHLHLSGGGHAVGHYNGRHSTTSTAVPLAPPKPPSPPPLLLKLRKKGIANGVQKAQQSFPKIKRRA</sequence>
<dbReference type="VEuPathDB" id="VectorBase:ADIR014759"/>
<accession>A0A182NY53</accession>
<name>A0A182NY53_9DIPT</name>
<keyword evidence="3" id="KW-1185">Reference proteome</keyword>
<dbReference type="Proteomes" id="UP000075884">
    <property type="component" value="Unassembled WGS sequence"/>
</dbReference>
<reference evidence="2" key="2">
    <citation type="submission" date="2020-05" db="UniProtKB">
        <authorList>
            <consortium name="EnsemblMetazoa"/>
        </authorList>
    </citation>
    <scope>IDENTIFICATION</scope>
    <source>
        <strain evidence="2">WRAIR2</strain>
    </source>
</reference>